<dbReference type="Pfam" id="PF01323">
    <property type="entry name" value="DSBA"/>
    <property type="match status" value="1"/>
</dbReference>
<gene>
    <name evidence="2" type="ORF">UFOPK3164_01164</name>
    <name evidence="3" type="ORF">UFOPK3427_00295</name>
    <name evidence="4" type="ORF">UFOPK4112_01659</name>
</gene>
<protein>
    <submittedName>
        <fullName evidence="3">Unannotated protein</fullName>
    </submittedName>
</protein>
<dbReference type="AlphaFoldDB" id="A0A6J7D6S6"/>
<dbReference type="EMBL" id="CAFBPM010000023">
    <property type="protein sequence ID" value="CAB5031118.1"/>
    <property type="molecule type" value="Genomic_DNA"/>
</dbReference>
<dbReference type="EMBL" id="CAFABE010000055">
    <property type="protein sequence ID" value="CAB4830897.1"/>
    <property type="molecule type" value="Genomic_DNA"/>
</dbReference>
<proteinExistence type="predicted"/>
<reference evidence="3" key="1">
    <citation type="submission" date="2020-05" db="EMBL/GenBank/DDBJ databases">
        <authorList>
            <person name="Chiriac C."/>
            <person name="Salcher M."/>
            <person name="Ghai R."/>
            <person name="Kavagutti S V."/>
        </authorList>
    </citation>
    <scope>NUCLEOTIDE SEQUENCE</scope>
</reference>
<dbReference type="Gene3D" id="3.40.30.10">
    <property type="entry name" value="Glutaredoxin"/>
    <property type="match status" value="1"/>
</dbReference>
<name>A0A6J7D6S6_9ZZZZ</name>
<dbReference type="SUPFAM" id="SSF52833">
    <property type="entry name" value="Thioredoxin-like"/>
    <property type="match status" value="1"/>
</dbReference>
<organism evidence="3">
    <name type="scientific">freshwater metagenome</name>
    <dbReference type="NCBI Taxonomy" id="449393"/>
    <lineage>
        <taxon>unclassified sequences</taxon>
        <taxon>metagenomes</taxon>
        <taxon>ecological metagenomes</taxon>
    </lineage>
</organism>
<dbReference type="EMBL" id="CAFBLT010000001">
    <property type="protein sequence ID" value="CAB4862773.1"/>
    <property type="molecule type" value="Genomic_DNA"/>
</dbReference>
<dbReference type="InterPro" id="IPR036249">
    <property type="entry name" value="Thioredoxin-like_sf"/>
</dbReference>
<dbReference type="GO" id="GO:0016491">
    <property type="term" value="F:oxidoreductase activity"/>
    <property type="evidence" value="ECO:0007669"/>
    <property type="project" value="InterPro"/>
</dbReference>
<feature type="domain" description="DSBA-like thioredoxin" evidence="1">
    <location>
        <begin position="10"/>
        <end position="159"/>
    </location>
</feature>
<dbReference type="InterPro" id="IPR001853">
    <property type="entry name" value="DSBA-like_thioredoxin_dom"/>
</dbReference>
<evidence type="ECO:0000259" key="1">
    <source>
        <dbReference type="Pfam" id="PF01323"/>
    </source>
</evidence>
<evidence type="ECO:0000313" key="4">
    <source>
        <dbReference type="EMBL" id="CAB5031118.1"/>
    </source>
</evidence>
<sequence length="203" mass="22805">MSAPPFVLLYDYRCPFARNVHEHVIAAIRTGLDLDVTFEPFTLNQGHIEEGQLDVWDDPSQDAVLLALEVSVAVRDAFEDQFLTLHGAMFHARHVDGVALNTEAEITPILERAGLNPDAVYEIVATQTPRAVIAKQWKHYHDDLDVFGVPTFIFGDSDATFLRLMTGPDHNNLAASRDVVTQMINLMVLQPEINEFKHTQLSR</sequence>
<evidence type="ECO:0000313" key="3">
    <source>
        <dbReference type="EMBL" id="CAB4862773.1"/>
    </source>
</evidence>
<accession>A0A6J7D6S6</accession>
<evidence type="ECO:0000313" key="2">
    <source>
        <dbReference type="EMBL" id="CAB4830897.1"/>
    </source>
</evidence>